<evidence type="ECO:0000313" key="1">
    <source>
        <dbReference type="EMBL" id="MBK1868137.1"/>
    </source>
</evidence>
<keyword evidence="2" id="KW-1185">Reference proteome</keyword>
<evidence type="ECO:0000313" key="2">
    <source>
        <dbReference type="Proteomes" id="UP000616151"/>
    </source>
</evidence>
<name>A0ACC5R648_9HYPH</name>
<protein>
    <submittedName>
        <fullName evidence="1">DUF4115 domain-containing protein</fullName>
    </submittedName>
</protein>
<reference evidence="1" key="1">
    <citation type="submission" date="2021-01" db="EMBL/GenBank/DDBJ databases">
        <authorList>
            <person name="Sun Q."/>
        </authorList>
    </citation>
    <scope>NUCLEOTIDE SEQUENCE</scope>
    <source>
        <strain evidence="1">YIM B02566</strain>
    </source>
</reference>
<organism evidence="1 2">
    <name type="scientific">Taklimakanibacter albus</name>
    <dbReference type="NCBI Taxonomy" id="2800327"/>
    <lineage>
        <taxon>Bacteria</taxon>
        <taxon>Pseudomonadati</taxon>
        <taxon>Pseudomonadota</taxon>
        <taxon>Alphaproteobacteria</taxon>
        <taxon>Hyphomicrobiales</taxon>
        <taxon>Aestuariivirgaceae</taxon>
        <taxon>Taklimakanibacter</taxon>
    </lineage>
</organism>
<comment type="caution">
    <text evidence="1">The sequence shown here is derived from an EMBL/GenBank/DDBJ whole genome shotgun (WGS) entry which is preliminary data.</text>
</comment>
<dbReference type="EMBL" id="JAENHL010000007">
    <property type="protein sequence ID" value="MBK1868137.1"/>
    <property type="molecule type" value="Genomic_DNA"/>
</dbReference>
<proteinExistence type="predicted"/>
<dbReference type="Proteomes" id="UP000616151">
    <property type="component" value="Unassembled WGS sequence"/>
</dbReference>
<sequence>MDALSADLDRDDPALGDATPFFRPKPDGDLNPAGEAGWYLQREREKRGLTLDQVGEATGIHPYHVEAIERGDLTRLPERLQALEMVGIYGEYMGFEPEPLVTHYAAFLPRPATAGSKVHPANPGPLSSAKILRFGKLPPFPRFNIKSFPGGAGGVIGSCFGAVLLFATASWLMQPVPNAGPDQQVAQEETLPENDPMPTASTGESQTNVAVSEEPMPEAVEPKVTEETATTSQDPASEEDALSGIGALIEDNFESPATATPGQAAAPVPTPNKPAAPKQTAAAQPSGEDGARLVLKAKAPVWVRIEDSQGNVVMTQMLRGGDTYSVPNRPGLVVIARDGGLLSYMIDGRERGILGVPGQILVGQPLDIQALEKRG</sequence>
<accession>A0ACC5R648</accession>
<gene>
    <name evidence="1" type="ORF">JHL16_17425</name>
</gene>